<proteinExistence type="predicted"/>
<dbReference type="Proteomes" id="UP000235015">
    <property type="component" value="Unassembled WGS sequence"/>
</dbReference>
<dbReference type="EMBL" id="PKUN01000030">
    <property type="protein sequence ID" value="PLX59915.1"/>
    <property type="molecule type" value="Genomic_DNA"/>
</dbReference>
<feature type="chain" id="PRO_5014743278" evidence="1">
    <location>
        <begin position="24"/>
        <end position="250"/>
    </location>
</feature>
<protein>
    <submittedName>
        <fullName evidence="2">Uncharacterized protein</fullName>
    </submittedName>
</protein>
<accession>A0A2N6CS86</accession>
<evidence type="ECO:0000313" key="3">
    <source>
        <dbReference type="Proteomes" id="UP000235015"/>
    </source>
</evidence>
<name>A0A2N6CS86_9GAMM</name>
<gene>
    <name evidence="2" type="ORF">C0630_18625</name>
</gene>
<reference evidence="2 3" key="1">
    <citation type="submission" date="2017-11" db="EMBL/GenBank/DDBJ databases">
        <title>Genome-resolved metagenomics identifies genetic mobility, metabolic interactions, and unexpected diversity in perchlorate-reducing communities.</title>
        <authorList>
            <person name="Barnum T.P."/>
            <person name="Figueroa I.A."/>
            <person name="Carlstrom C.I."/>
            <person name="Lucas L.N."/>
            <person name="Engelbrektson A.L."/>
            <person name="Coates J.D."/>
        </authorList>
    </citation>
    <scope>NUCLEOTIDE SEQUENCE [LARGE SCALE GENOMIC DNA]</scope>
    <source>
        <strain evidence="2">BM301</strain>
    </source>
</reference>
<keyword evidence="1" id="KW-0732">Signal</keyword>
<comment type="caution">
    <text evidence="2">The sequence shown here is derived from an EMBL/GenBank/DDBJ whole genome shotgun (WGS) entry which is preliminary data.</text>
</comment>
<sequence>MKSVLVYSFVIIALGLLSGVTNADVLVATLDDPNKEGLKESYTDDVPVSGRVVAGVMLMGMANSGNMVIYPSGVEAGSRVCVQVTSRDGRYWAENNFLLPSNTADDEQPKINEPVSLQYDTEYEDELKGFKLDELAILSYTHDCDHSRENSYFPATRNGFSGEKKRLRIYINSGRADSYVRVENPIEGNNKSRMCRRFTEGRRTGYDTVCEIPWSSNLTLKPLKVDIYRRKYDKNLPKESFVIHLPGSSK</sequence>
<evidence type="ECO:0000313" key="2">
    <source>
        <dbReference type="EMBL" id="PLX59915.1"/>
    </source>
</evidence>
<evidence type="ECO:0000256" key="1">
    <source>
        <dbReference type="SAM" id="SignalP"/>
    </source>
</evidence>
<organism evidence="2 3">
    <name type="scientific">Sedimenticola selenatireducens</name>
    <dbReference type="NCBI Taxonomy" id="191960"/>
    <lineage>
        <taxon>Bacteria</taxon>
        <taxon>Pseudomonadati</taxon>
        <taxon>Pseudomonadota</taxon>
        <taxon>Gammaproteobacteria</taxon>
        <taxon>Chromatiales</taxon>
        <taxon>Sedimenticolaceae</taxon>
        <taxon>Sedimenticola</taxon>
    </lineage>
</organism>
<dbReference type="RefSeq" id="WP_273440938.1">
    <property type="nucleotide sequence ID" value="NZ_PKUN01000030.1"/>
</dbReference>
<feature type="signal peptide" evidence="1">
    <location>
        <begin position="1"/>
        <end position="23"/>
    </location>
</feature>
<dbReference type="AlphaFoldDB" id="A0A2N6CS86"/>